<evidence type="ECO:0000313" key="11">
    <source>
        <dbReference type="RefSeq" id="XP_034235064.1"/>
    </source>
</evidence>
<feature type="region of interest" description="Disordered" evidence="6">
    <location>
        <begin position="63"/>
        <end position="96"/>
    </location>
</feature>
<dbReference type="PANTHER" id="PTHR24258:SF129">
    <property type="entry name" value="LP15124P-RELATED"/>
    <property type="match status" value="1"/>
</dbReference>
<feature type="compositionally biased region" description="Low complexity" evidence="6">
    <location>
        <begin position="181"/>
        <end position="191"/>
    </location>
</feature>
<dbReference type="GeneID" id="117641669"/>
<gene>
    <name evidence="10 11 12" type="primary">LOC117641669</name>
</gene>
<dbReference type="PANTHER" id="PTHR24258">
    <property type="entry name" value="SERINE PROTEASE-RELATED"/>
    <property type="match status" value="1"/>
</dbReference>
<dbReference type="GO" id="GO:0006508">
    <property type="term" value="P:proteolysis"/>
    <property type="evidence" value="ECO:0007669"/>
    <property type="project" value="InterPro"/>
</dbReference>
<name>A0A6P8ZJB5_THRPL</name>
<keyword evidence="7" id="KW-0732">Signal</keyword>
<dbReference type="OrthoDB" id="6261922at2759"/>
<dbReference type="KEGG" id="tpal:117641669"/>
<dbReference type="InterPro" id="IPR001254">
    <property type="entry name" value="Trypsin_dom"/>
</dbReference>
<feature type="compositionally biased region" description="Gly residues" evidence="6">
    <location>
        <begin position="213"/>
        <end position="223"/>
    </location>
</feature>
<feature type="compositionally biased region" description="Pro residues" evidence="6">
    <location>
        <begin position="192"/>
        <end position="203"/>
    </location>
</feature>
<dbReference type="Pfam" id="PF18322">
    <property type="entry name" value="CLIP_1"/>
    <property type="match status" value="1"/>
</dbReference>
<evidence type="ECO:0000256" key="2">
    <source>
        <dbReference type="ARBA" id="ARBA00022525"/>
    </source>
</evidence>
<dbReference type="PROSITE" id="PS50240">
    <property type="entry name" value="TRYPSIN_DOM"/>
    <property type="match status" value="1"/>
</dbReference>
<evidence type="ECO:0000313" key="12">
    <source>
        <dbReference type="RefSeq" id="XP_034235065.1"/>
    </source>
</evidence>
<dbReference type="Pfam" id="PF00089">
    <property type="entry name" value="Trypsin"/>
    <property type="match status" value="1"/>
</dbReference>
<reference evidence="10 11" key="1">
    <citation type="submission" date="2025-04" db="UniProtKB">
        <authorList>
            <consortium name="RefSeq"/>
        </authorList>
    </citation>
    <scope>IDENTIFICATION</scope>
    <source>
        <tissue evidence="10 11">Total insect</tissue>
    </source>
</reference>
<evidence type="ECO:0000256" key="1">
    <source>
        <dbReference type="ARBA" id="ARBA00004613"/>
    </source>
</evidence>
<dbReference type="Proteomes" id="UP000515158">
    <property type="component" value="Unplaced"/>
</dbReference>
<evidence type="ECO:0000313" key="10">
    <source>
        <dbReference type="RefSeq" id="XP_034235063.1"/>
    </source>
</evidence>
<dbReference type="FunFam" id="2.40.10.10:FF:000038">
    <property type="entry name" value="Serine protease"/>
    <property type="match status" value="1"/>
</dbReference>
<feature type="domain" description="Peptidase S1" evidence="8">
    <location>
        <begin position="260"/>
        <end position="511"/>
    </location>
</feature>
<evidence type="ECO:0000256" key="7">
    <source>
        <dbReference type="SAM" id="SignalP"/>
    </source>
</evidence>
<feature type="compositionally biased region" description="Pro residues" evidence="6">
    <location>
        <begin position="227"/>
        <end position="242"/>
    </location>
</feature>
<dbReference type="SUPFAM" id="SSF50494">
    <property type="entry name" value="Trypsin-like serine proteases"/>
    <property type="match status" value="1"/>
</dbReference>
<dbReference type="PRINTS" id="PR00722">
    <property type="entry name" value="CHYMOTRYPSIN"/>
</dbReference>
<dbReference type="InterPro" id="IPR041515">
    <property type="entry name" value="PPAF-2-like_Clip"/>
</dbReference>
<comment type="subcellular location">
    <subcellularLocation>
        <location evidence="1">Secreted</location>
    </subcellularLocation>
</comment>
<evidence type="ECO:0000259" key="8">
    <source>
        <dbReference type="PROSITE" id="PS50240"/>
    </source>
</evidence>
<dbReference type="RefSeq" id="XP_034235064.1">
    <property type="nucleotide sequence ID" value="XM_034379173.1"/>
</dbReference>
<dbReference type="RefSeq" id="XP_034235063.1">
    <property type="nucleotide sequence ID" value="XM_034379172.1"/>
</dbReference>
<dbReference type="SMART" id="SM00020">
    <property type="entry name" value="Tryp_SPc"/>
    <property type="match status" value="1"/>
</dbReference>
<protein>
    <recommendedName>
        <fullName evidence="4">Phenoloxidase-activating factor 2</fullName>
    </recommendedName>
    <alternativeName>
        <fullName evidence="5">Prophenoloxidase-activating factor II</fullName>
    </alternativeName>
</protein>
<dbReference type="GO" id="GO:0004252">
    <property type="term" value="F:serine-type endopeptidase activity"/>
    <property type="evidence" value="ECO:0007669"/>
    <property type="project" value="InterPro"/>
</dbReference>
<feature type="region of interest" description="Disordered" evidence="6">
    <location>
        <begin position="179"/>
        <end position="246"/>
    </location>
</feature>
<dbReference type="InterPro" id="IPR043504">
    <property type="entry name" value="Peptidase_S1_PA_chymotrypsin"/>
</dbReference>
<dbReference type="RefSeq" id="XP_034235065.1">
    <property type="nucleotide sequence ID" value="XM_034379174.1"/>
</dbReference>
<dbReference type="InterPro" id="IPR001314">
    <property type="entry name" value="Peptidase_S1A"/>
</dbReference>
<organism evidence="11">
    <name type="scientific">Thrips palmi</name>
    <name type="common">Melon thrips</name>
    <dbReference type="NCBI Taxonomy" id="161013"/>
    <lineage>
        <taxon>Eukaryota</taxon>
        <taxon>Metazoa</taxon>
        <taxon>Ecdysozoa</taxon>
        <taxon>Arthropoda</taxon>
        <taxon>Hexapoda</taxon>
        <taxon>Insecta</taxon>
        <taxon>Pterygota</taxon>
        <taxon>Neoptera</taxon>
        <taxon>Paraneoptera</taxon>
        <taxon>Thysanoptera</taxon>
        <taxon>Terebrantia</taxon>
        <taxon>Thripoidea</taxon>
        <taxon>Thripidae</taxon>
        <taxon>Thrips</taxon>
    </lineage>
</organism>
<feature type="signal peptide" evidence="7">
    <location>
        <begin position="1"/>
        <end position="22"/>
    </location>
</feature>
<dbReference type="InterPro" id="IPR009003">
    <property type="entry name" value="Peptidase_S1_PA"/>
</dbReference>
<keyword evidence="3" id="KW-1015">Disulfide bond</keyword>
<evidence type="ECO:0000256" key="4">
    <source>
        <dbReference type="ARBA" id="ARBA00068096"/>
    </source>
</evidence>
<dbReference type="AlphaFoldDB" id="A0A6P8ZJB5"/>
<dbReference type="CDD" id="cd00190">
    <property type="entry name" value="Tryp_SPc"/>
    <property type="match status" value="1"/>
</dbReference>
<keyword evidence="9" id="KW-1185">Reference proteome</keyword>
<dbReference type="PROSITE" id="PS00134">
    <property type="entry name" value="TRYPSIN_HIS"/>
    <property type="match status" value="1"/>
</dbReference>
<evidence type="ECO:0000256" key="3">
    <source>
        <dbReference type="ARBA" id="ARBA00023157"/>
    </source>
</evidence>
<dbReference type="Gene3D" id="2.40.10.10">
    <property type="entry name" value="Trypsin-like serine proteases"/>
    <property type="match status" value="2"/>
</dbReference>
<evidence type="ECO:0000256" key="6">
    <source>
        <dbReference type="SAM" id="MobiDB-lite"/>
    </source>
</evidence>
<proteinExistence type="predicted"/>
<sequence length="520" mass="55010">MVARLLAVTAMVAVAAVAMVAALPPAKTPSRAPASPAAPAADGLPSDILCGVYGGSYCGGASASKTPAVKPKPSPARPAPTRRSRRQAQGAADPAAVDPSQICSIFGGPSCPTDENKVYEPCSCPNGGGSGCECVPYYQCDGKSGEYNKDGVGLIDIRQKPQQTNSSCAHYLQQCCRIREGSGPSPGDNPSGPYPGDNPPYPGDNPGDNNPGGNPGDNPGGNYPGDNPGPGPGPQDPAPPVYNPSQACGIRYRNGVGSRISGAMHDETNFGEIPWMVAIFKKRQADVEYLCGGGLIAPNVVLTAAHCINEKAPSSLTVRAGEWDSRTEEEAFKHQDRDVDYVITHPDYKPLSLHNDVGLLVLREPVKVGYHIGTICMPEQDQSFDYKNCLVSGWGKDVFGKDGVYQNILRRIDDLPVVPHSQCQDKLRRTRLGPYFRLNGSFMCAGGVRGKDACTGDGGSPLVCPINDNDDDSRYVYAGIVSWGVGCGEEDVPGVYVNVALFRSWIEESLSTHNVQVCSP</sequence>
<evidence type="ECO:0000256" key="5">
    <source>
        <dbReference type="ARBA" id="ARBA00076468"/>
    </source>
</evidence>
<keyword evidence="2" id="KW-0964">Secreted</keyword>
<feature type="chain" id="PRO_5044654888" description="Phenoloxidase-activating factor 2" evidence="7">
    <location>
        <begin position="23"/>
        <end position="520"/>
    </location>
</feature>
<accession>A0A6P8ZJB5</accession>
<dbReference type="InterPro" id="IPR018114">
    <property type="entry name" value="TRYPSIN_HIS"/>
</dbReference>
<dbReference type="GO" id="GO:0005576">
    <property type="term" value="C:extracellular region"/>
    <property type="evidence" value="ECO:0007669"/>
    <property type="project" value="UniProtKB-SubCell"/>
</dbReference>
<evidence type="ECO:0000313" key="9">
    <source>
        <dbReference type="Proteomes" id="UP000515158"/>
    </source>
</evidence>